<keyword evidence="1" id="KW-0175">Coiled coil</keyword>
<evidence type="ECO:0000313" key="2">
    <source>
        <dbReference type="EMBL" id="JAP88626.1"/>
    </source>
</evidence>
<feature type="non-terminal residue" evidence="2">
    <location>
        <position position="1"/>
    </location>
</feature>
<feature type="non-terminal residue" evidence="2">
    <location>
        <position position="300"/>
    </location>
</feature>
<organism evidence="2">
    <name type="scientific">Trepomonas sp. PC1</name>
    <dbReference type="NCBI Taxonomy" id="1076344"/>
    <lineage>
        <taxon>Eukaryota</taxon>
        <taxon>Metamonada</taxon>
        <taxon>Diplomonadida</taxon>
        <taxon>Hexamitidae</taxon>
        <taxon>Hexamitinae</taxon>
        <taxon>Trepomonas</taxon>
    </lineage>
</organism>
<reference evidence="2" key="1">
    <citation type="submission" date="2015-07" db="EMBL/GenBank/DDBJ databases">
        <title>Adaptation to a free-living lifestyle via gene acquisitions in the diplomonad Trepomonas sp. PC1.</title>
        <authorList>
            <person name="Xu F."/>
            <person name="Jerlstrom-Hultqvist J."/>
            <person name="Kolisko M."/>
            <person name="Simpson A.G.B."/>
            <person name="Roger A.J."/>
            <person name="Svard S.G."/>
            <person name="Andersson J.O."/>
        </authorList>
    </citation>
    <scope>NUCLEOTIDE SEQUENCE</scope>
    <source>
        <strain evidence="2">PC1</strain>
    </source>
</reference>
<dbReference type="AlphaFoldDB" id="A0A146JYQ6"/>
<dbReference type="EMBL" id="GDID01007980">
    <property type="protein sequence ID" value="JAP88626.1"/>
    <property type="molecule type" value="Transcribed_RNA"/>
</dbReference>
<accession>A0A146JYQ6</accession>
<name>A0A146JYQ6_9EUKA</name>
<feature type="coiled-coil region" evidence="1">
    <location>
        <begin position="24"/>
        <end position="147"/>
    </location>
</feature>
<proteinExistence type="predicted"/>
<sequence length="300" mass="35252">IHLCPTEITPKKYFELQCQTEKQIKFLTSHIEEVQQQCDQLKTQLMELQEKYEKVQIEGQQQVQALKSQLASLQQNLQFEEESSKSQLSLLRQQLMEDNDRLVQTCDRQQTQLQEQQTLNVALKQSNHILSQELLQLQNQLKSITKNHRDDIERQKQEIIAKFTQKTSVSGASVYEQLKQQTEQVSLQQSQICELENALQREKQLFDEVQAELRQKQKNNSFLLKERLQKEEQIRLLNKTLQNKAEELQRLKDEKTDVVELKQILGETQRNLQVARGQNLVMSCGSGQSYFQKRRQISGK</sequence>
<evidence type="ECO:0000256" key="1">
    <source>
        <dbReference type="SAM" id="Coils"/>
    </source>
</evidence>
<feature type="coiled-coil region" evidence="1">
    <location>
        <begin position="195"/>
        <end position="261"/>
    </location>
</feature>
<protein>
    <submittedName>
        <fullName evidence="2">Uncharacterized protein</fullName>
    </submittedName>
</protein>
<gene>
    <name evidence="2" type="ORF">TPC1_31879</name>
</gene>